<dbReference type="eggNOG" id="COG1028">
    <property type="taxonomic scope" value="Bacteria"/>
</dbReference>
<keyword evidence="3" id="KW-0963">Cytoplasm</keyword>
<dbReference type="Pfam" id="PF00106">
    <property type="entry name" value="adh_short"/>
    <property type="match status" value="1"/>
</dbReference>
<dbReference type="PANTHER" id="PTHR44085">
    <property type="entry name" value="SEPIAPTERIN REDUCTASE"/>
    <property type="match status" value="1"/>
</dbReference>
<dbReference type="InterPro" id="IPR051721">
    <property type="entry name" value="Biopterin_syn/organic_redct"/>
</dbReference>
<sequence length="250" mass="27882">MKYFIITGTSRGLGEAISRKLLSKGNQLYCISRNENAGLIEASRESGTNLEYINFDLLDVSNIEEMMKKIFQKIDNDVVESIILINNAGTVTPIKPIEYCSSKEIAENVQLNLIAPMILTSCFISLTSPMNTDKRIINISSGAGKKPYFGWSNYCSAKAGLDLFTRCVGLEQEEKSSPVKVISFAPGIIDTEMQEEIRATKIEDFKDLERFVTFKEEGKLLSPDQVAECVLLLLEQKYAGGELLDIKELL</sequence>
<dbReference type="InterPro" id="IPR020904">
    <property type="entry name" value="Sc_DH/Rdtase_CS"/>
</dbReference>
<keyword evidence="7" id="KW-1185">Reference proteome</keyword>
<keyword evidence="5" id="KW-0560">Oxidoreductase</keyword>
<comment type="caution">
    <text evidence="6">The sequence shown here is derived from an EMBL/GenBank/DDBJ whole genome shotgun (WGS) entry which is preliminary data.</text>
</comment>
<dbReference type="SUPFAM" id="SSF51735">
    <property type="entry name" value="NAD(P)-binding Rossmann-fold domains"/>
    <property type="match status" value="1"/>
</dbReference>
<dbReference type="Gene3D" id="3.40.50.720">
    <property type="entry name" value="NAD(P)-binding Rossmann-like Domain"/>
    <property type="match status" value="1"/>
</dbReference>
<proteinExistence type="inferred from homology"/>
<comment type="subcellular location">
    <subcellularLocation>
        <location evidence="1">Cytoplasm</location>
    </subcellularLocation>
</comment>
<dbReference type="NCBIfam" id="NF005381">
    <property type="entry name" value="PRK06924.1"/>
    <property type="match status" value="1"/>
</dbReference>
<dbReference type="PRINTS" id="PR00081">
    <property type="entry name" value="GDHRDH"/>
</dbReference>
<reference evidence="6" key="2">
    <citation type="submission" date="2014-10" db="EMBL/GenBank/DDBJ databases">
        <title>Comparative genomics of the Paenibacillus odorifer group.</title>
        <authorList>
            <person name="Tsai Y.-C."/>
            <person name="Martin N."/>
            <person name="Korlach J."/>
            <person name="Wiedmann M."/>
        </authorList>
    </citation>
    <scope>NUCLEOTIDE SEQUENCE [LARGE SCALE GENOMIC DNA]</scope>
    <source>
        <strain evidence="6">DSM 18334</strain>
    </source>
</reference>
<dbReference type="PANTHER" id="PTHR44085:SF2">
    <property type="entry name" value="SEPIAPTERIN REDUCTASE"/>
    <property type="match status" value="1"/>
</dbReference>
<evidence type="ECO:0000256" key="1">
    <source>
        <dbReference type="ARBA" id="ARBA00004496"/>
    </source>
</evidence>
<evidence type="ECO:0000256" key="2">
    <source>
        <dbReference type="ARBA" id="ARBA00006484"/>
    </source>
</evidence>
<keyword evidence="4" id="KW-0521">NADP</keyword>
<dbReference type="GO" id="GO:0005737">
    <property type="term" value="C:cytoplasm"/>
    <property type="evidence" value="ECO:0007669"/>
    <property type="project" value="UniProtKB-SubCell"/>
</dbReference>
<dbReference type="Proteomes" id="UP000029734">
    <property type="component" value="Unassembled WGS sequence"/>
</dbReference>
<dbReference type="PROSITE" id="PS00061">
    <property type="entry name" value="ADH_SHORT"/>
    <property type="match status" value="1"/>
</dbReference>
<dbReference type="OrthoDB" id="9794387at2"/>
<evidence type="ECO:0000256" key="3">
    <source>
        <dbReference type="ARBA" id="ARBA00022490"/>
    </source>
</evidence>
<dbReference type="InterPro" id="IPR002347">
    <property type="entry name" value="SDR_fam"/>
</dbReference>
<evidence type="ECO:0000313" key="7">
    <source>
        <dbReference type="Proteomes" id="UP000029734"/>
    </source>
</evidence>
<dbReference type="AlphaFoldDB" id="A0A098M2X6"/>
<dbReference type="RefSeq" id="WP_036655096.1">
    <property type="nucleotide sequence ID" value="NZ_JQCR01000003.1"/>
</dbReference>
<gene>
    <name evidence="6" type="ORF">PWYN_19235</name>
</gene>
<dbReference type="GO" id="GO:0004757">
    <property type="term" value="F:sepiapterin reductase (NADP+) activity"/>
    <property type="evidence" value="ECO:0007669"/>
    <property type="project" value="TreeGrafter"/>
</dbReference>
<evidence type="ECO:0000256" key="4">
    <source>
        <dbReference type="ARBA" id="ARBA00022857"/>
    </source>
</evidence>
<dbReference type="STRING" id="268407.PWYN_19235"/>
<dbReference type="EMBL" id="JQCR01000003">
    <property type="protein sequence ID" value="KGE16825.1"/>
    <property type="molecule type" value="Genomic_DNA"/>
</dbReference>
<comment type="similarity">
    <text evidence="2">Belongs to the short-chain dehydrogenases/reductases (SDR) family.</text>
</comment>
<dbReference type="CDD" id="cd05367">
    <property type="entry name" value="SPR-like_SDR_c"/>
    <property type="match status" value="1"/>
</dbReference>
<dbReference type="InterPro" id="IPR036291">
    <property type="entry name" value="NAD(P)-bd_dom_sf"/>
</dbReference>
<accession>A0A098M2X6</accession>
<reference evidence="6" key="1">
    <citation type="submission" date="2014-08" db="EMBL/GenBank/DDBJ databases">
        <authorList>
            <person name="den Bakker H.C."/>
        </authorList>
    </citation>
    <scope>NUCLEOTIDE SEQUENCE [LARGE SCALE GENOMIC DNA]</scope>
    <source>
        <strain evidence="6">DSM 18334</strain>
    </source>
</reference>
<name>A0A098M2X6_9BACL</name>
<evidence type="ECO:0000256" key="5">
    <source>
        <dbReference type="ARBA" id="ARBA00023002"/>
    </source>
</evidence>
<organism evidence="6 7">
    <name type="scientific">Paenibacillus wynnii</name>
    <dbReference type="NCBI Taxonomy" id="268407"/>
    <lineage>
        <taxon>Bacteria</taxon>
        <taxon>Bacillati</taxon>
        <taxon>Bacillota</taxon>
        <taxon>Bacilli</taxon>
        <taxon>Bacillales</taxon>
        <taxon>Paenibacillaceae</taxon>
        <taxon>Paenibacillus</taxon>
    </lineage>
</organism>
<protein>
    <submittedName>
        <fullName evidence="6">Short-chain dehydrogenase</fullName>
    </submittedName>
</protein>
<evidence type="ECO:0000313" key="6">
    <source>
        <dbReference type="EMBL" id="KGE16825.1"/>
    </source>
</evidence>
<dbReference type="GO" id="GO:0006729">
    <property type="term" value="P:tetrahydrobiopterin biosynthetic process"/>
    <property type="evidence" value="ECO:0007669"/>
    <property type="project" value="TreeGrafter"/>
</dbReference>